<organism evidence="3 4">
    <name type="scientific">Acer negundo</name>
    <name type="common">Box elder</name>
    <dbReference type="NCBI Taxonomy" id="4023"/>
    <lineage>
        <taxon>Eukaryota</taxon>
        <taxon>Viridiplantae</taxon>
        <taxon>Streptophyta</taxon>
        <taxon>Embryophyta</taxon>
        <taxon>Tracheophyta</taxon>
        <taxon>Spermatophyta</taxon>
        <taxon>Magnoliopsida</taxon>
        <taxon>eudicotyledons</taxon>
        <taxon>Gunneridae</taxon>
        <taxon>Pentapetalae</taxon>
        <taxon>rosids</taxon>
        <taxon>malvids</taxon>
        <taxon>Sapindales</taxon>
        <taxon>Sapindaceae</taxon>
        <taxon>Hippocastanoideae</taxon>
        <taxon>Acereae</taxon>
        <taxon>Acer</taxon>
    </lineage>
</organism>
<dbReference type="InterPro" id="IPR036875">
    <property type="entry name" value="Znf_CCHC_sf"/>
</dbReference>
<evidence type="ECO:0000313" key="3">
    <source>
        <dbReference type="EMBL" id="KAI9192855.1"/>
    </source>
</evidence>
<keyword evidence="1" id="KW-0863">Zinc-finger</keyword>
<dbReference type="EMBL" id="JAJSOW010000004">
    <property type="protein sequence ID" value="KAI9192855.1"/>
    <property type="molecule type" value="Genomic_DNA"/>
</dbReference>
<feature type="domain" description="CCHC-type" evidence="2">
    <location>
        <begin position="41"/>
        <end position="57"/>
    </location>
</feature>
<keyword evidence="4" id="KW-1185">Reference proteome</keyword>
<keyword evidence="1" id="KW-0862">Zinc</keyword>
<dbReference type="Proteomes" id="UP001064489">
    <property type="component" value="Chromosome 6"/>
</dbReference>
<dbReference type="Pfam" id="PF00098">
    <property type="entry name" value="zf-CCHC"/>
    <property type="match status" value="1"/>
</dbReference>
<reference evidence="3" key="2">
    <citation type="submission" date="2023-02" db="EMBL/GenBank/DDBJ databases">
        <authorList>
            <person name="Swenson N.G."/>
            <person name="Wegrzyn J.L."/>
            <person name="Mcevoy S.L."/>
        </authorList>
    </citation>
    <scope>NUCLEOTIDE SEQUENCE</scope>
    <source>
        <strain evidence="3">91603</strain>
        <tissue evidence="3">Leaf</tissue>
    </source>
</reference>
<name>A0AAD5NYV0_ACENE</name>
<evidence type="ECO:0000256" key="1">
    <source>
        <dbReference type="PROSITE-ProRule" id="PRU00047"/>
    </source>
</evidence>
<accession>A0AAD5NYV0</accession>
<protein>
    <recommendedName>
        <fullName evidence="2">CCHC-type domain-containing protein</fullName>
    </recommendedName>
</protein>
<sequence length="95" mass="10544">MISFKNYGLGGSSGGRVTAPQPSAVRLVVPSLAVVPTFGPRCFNCRELGHRFTDCKKGSRKGLFADSNKIIHEQLQGYDSKPVYDREEVVEEEHF</sequence>
<comment type="caution">
    <text evidence="3">The sequence shown here is derived from an EMBL/GenBank/DDBJ whole genome shotgun (WGS) entry which is preliminary data.</text>
</comment>
<dbReference type="PROSITE" id="PS50158">
    <property type="entry name" value="ZF_CCHC"/>
    <property type="match status" value="1"/>
</dbReference>
<dbReference type="SUPFAM" id="SSF57756">
    <property type="entry name" value="Retrovirus zinc finger-like domains"/>
    <property type="match status" value="1"/>
</dbReference>
<dbReference type="GO" id="GO:0003676">
    <property type="term" value="F:nucleic acid binding"/>
    <property type="evidence" value="ECO:0007669"/>
    <property type="project" value="InterPro"/>
</dbReference>
<proteinExistence type="predicted"/>
<keyword evidence="1" id="KW-0479">Metal-binding</keyword>
<evidence type="ECO:0000259" key="2">
    <source>
        <dbReference type="PROSITE" id="PS50158"/>
    </source>
</evidence>
<dbReference type="GO" id="GO:0008270">
    <property type="term" value="F:zinc ion binding"/>
    <property type="evidence" value="ECO:0007669"/>
    <property type="project" value="UniProtKB-KW"/>
</dbReference>
<dbReference type="InterPro" id="IPR001878">
    <property type="entry name" value="Znf_CCHC"/>
</dbReference>
<dbReference type="AlphaFoldDB" id="A0AAD5NYV0"/>
<reference evidence="3" key="1">
    <citation type="journal article" date="2022" name="Plant J.">
        <title>Strategies of tolerance reflected in two North American maple genomes.</title>
        <authorList>
            <person name="McEvoy S.L."/>
            <person name="Sezen U.U."/>
            <person name="Trouern-Trend A."/>
            <person name="McMahon S.M."/>
            <person name="Schaberg P.G."/>
            <person name="Yang J."/>
            <person name="Wegrzyn J.L."/>
            <person name="Swenson N.G."/>
        </authorList>
    </citation>
    <scope>NUCLEOTIDE SEQUENCE</scope>
    <source>
        <strain evidence="3">91603</strain>
    </source>
</reference>
<evidence type="ECO:0000313" key="4">
    <source>
        <dbReference type="Proteomes" id="UP001064489"/>
    </source>
</evidence>
<gene>
    <name evidence="3" type="ORF">LWI28_028506</name>
</gene>